<dbReference type="InterPro" id="IPR053134">
    <property type="entry name" value="RNA-dir_DNA_polymerase"/>
</dbReference>
<keyword evidence="3" id="KW-0548">Nucleotidyltransferase</keyword>
<dbReference type="InterPro" id="IPR043128">
    <property type="entry name" value="Rev_trsase/Diguanyl_cyclase"/>
</dbReference>
<keyword evidence="2" id="KW-0808">Transferase</keyword>
<evidence type="ECO:0000256" key="4">
    <source>
        <dbReference type="ARBA" id="ARBA00022722"/>
    </source>
</evidence>
<keyword evidence="4" id="KW-0540">Nuclease</keyword>
<evidence type="ECO:0000256" key="6">
    <source>
        <dbReference type="ARBA" id="ARBA00022801"/>
    </source>
</evidence>
<dbReference type="InterPro" id="IPR043502">
    <property type="entry name" value="DNA/RNA_pol_sf"/>
</dbReference>
<dbReference type="Gene3D" id="3.30.70.270">
    <property type="match status" value="1"/>
</dbReference>
<keyword evidence="5" id="KW-0255">Endonuclease</keyword>
<accession>A0A6V7PW72</accession>
<dbReference type="EMBL" id="LR862152">
    <property type="protein sequence ID" value="CAD1834918.1"/>
    <property type="molecule type" value="Genomic_DNA"/>
</dbReference>
<dbReference type="Gene3D" id="3.10.10.10">
    <property type="entry name" value="HIV Type 1 Reverse Transcriptase, subunit A, domain 1"/>
    <property type="match status" value="1"/>
</dbReference>
<dbReference type="PROSITE" id="PS50878">
    <property type="entry name" value="RT_POL"/>
    <property type="match status" value="1"/>
</dbReference>
<feature type="domain" description="Reverse transcriptase" evidence="8">
    <location>
        <begin position="1"/>
        <end position="160"/>
    </location>
</feature>
<keyword evidence="7" id="KW-0695">RNA-directed DNA polymerase</keyword>
<name>A0A6V7PW72_ANACO</name>
<dbReference type="SUPFAM" id="SSF56672">
    <property type="entry name" value="DNA/RNA polymerases"/>
    <property type="match status" value="1"/>
</dbReference>
<keyword evidence="6" id="KW-0378">Hydrolase</keyword>
<dbReference type="InterPro" id="IPR000477">
    <property type="entry name" value="RT_dom"/>
</dbReference>
<evidence type="ECO:0000256" key="1">
    <source>
        <dbReference type="ARBA" id="ARBA00022670"/>
    </source>
</evidence>
<evidence type="ECO:0000313" key="9">
    <source>
        <dbReference type="EMBL" id="CAD1834918.1"/>
    </source>
</evidence>
<evidence type="ECO:0000259" key="8">
    <source>
        <dbReference type="PROSITE" id="PS50878"/>
    </source>
</evidence>
<proteinExistence type="predicted"/>
<dbReference type="PANTHER" id="PTHR24559:SF444">
    <property type="entry name" value="REVERSE TRANSCRIPTASE DOMAIN-CONTAINING PROTEIN"/>
    <property type="match status" value="1"/>
</dbReference>
<evidence type="ECO:0000256" key="2">
    <source>
        <dbReference type="ARBA" id="ARBA00022679"/>
    </source>
</evidence>
<evidence type="ECO:0000256" key="7">
    <source>
        <dbReference type="ARBA" id="ARBA00022918"/>
    </source>
</evidence>
<dbReference type="Pfam" id="PF17919">
    <property type="entry name" value="RT_RNaseH_2"/>
    <property type="match status" value="1"/>
</dbReference>
<keyword evidence="1" id="KW-0645">Protease</keyword>
<gene>
    <name evidence="9" type="ORF">CB5_LOCUS18129</name>
</gene>
<evidence type="ECO:0000256" key="3">
    <source>
        <dbReference type="ARBA" id="ARBA00022695"/>
    </source>
</evidence>
<reference evidence="9" key="1">
    <citation type="submission" date="2020-07" db="EMBL/GenBank/DDBJ databases">
        <authorList>
            <person name="Lin J."/>
        </authorList>
    </citation>
    <scope>NUCLEOTIDE SEQUENCE</scope>
</reference>
<dbReference type="GO" id="GO:0003964">
    <property type="term" value="F:RNA-directed DNA polymerase activity"/>
    <property type="evidence" value="ECO:0007669"/>
    <property type="project" value="UniProtKB-KW"/>
</dbReference>
<dbReference type="InterPro" id="IPR041577">
    <property type="entry name" value="RT_RNaseH_2"/>
</dbReference>
<dbReference type="Gene3D" id="3.10.20.370">
    <property type="match status" value="1"/>
</dbReference>
<dbReference type="AlphaFoldDB" id="A0A6V7PW72"/>
<dbReference type="GO" id="GO:0004519">
    <property type="term" value="F:endonuclease activity"/>
    <property type="evidence" value="ECO:0007669"/>
    <property type="project" value="UniProtKB-KW"/>
</dbReference>
<dbReference type="CDD" id="cd01647">
    <property type="entry name" value="RT_LTR"/>
    <property type="match status" value="1"/>
</dbReference>
<dbReference type="PANTHER" id="PTHR24559">
    <property type="entry name" value="TRANSPOSON TY3-I GAG-POL POLYPROTEIN"/>
    <property type="match status" value="1"/>
</dbReference>
<dbReference type="GO" id="GO:0006508">
    <property type="term" value="P:proteolysis"/>
    <property type="evidence" value="ECO:0007669"/>
    <property type="project" value="UniProtKB-KW"/>
</dbReference>
<dbReference type="GO" id="GO:0008233">
    <property type="term" value="F:peptidase activity"/>
    <property type="evidence" value="ECO:0007669"/>
    <property type="project" value="UniProtKB-KW"/>
</dbReference>
<protein>
    <recommendedName>
        <fullName evidence="8">Reverse transcriptase domain-containing protein</fullName>
    </recommendedName>
</protein>
<organism evidence="9">
    <name type="scientific">Ananas comosus var. bracteatus</name>
    <name type="common">red pineapple</name>
    <dbReference type="NCBI Taxonomy" id="296719"/>
    <lineage>
        <taxon>Eukaryota</taxon>
        <taxon>Viridiplantae</taxon>
        <taxon>Streptophyta</taxon>
        <taxon>Embryophyta</taxon>
        <taxon>Tracheophyta</taxon>
        <taxon>Spermatophyta</taxon>
        <taxon>Magnoliopsida</taxon>
        <taxon>Liliopsida</taxon>
        <taxon>Poales</taxon>
        <taxon>Bromeliaceae</taxon>
        <taxon>Bromelioideae</taxon>
        <taxon>Ananas</taxon>
    </lineage>
</organism>
<sequence>MCIDYRQLNRLTIKDKFPIPIIDDLLDELGGSKLFSKLDLRSGYHQIRVHESDIPKTAFRTHHGHYEFKVMPFGLTNTPATFQSVMNTVFAPYPRKFVLVFFDYILVFSKNLEEHVKHLDTVLGELRRNKLYAKKRVWAISKPLTELLSKEQFRWSEGAQQAFEALKLAMTKAPALALPDFCKPFVLEVDASGSGIGAVLSQEGRPIAYLSKAIKGKTWGCLLTKKNF</sequence>
<dbReference type="FunFam" id="3.10.10.10:FF:000007">
    <property type="entry name" value="Retrovirus-related Pol polyprotein from transposon 17.6-like Protein"/>
    <property type="match status" value="1"/>
</dbReference>
<dbReference type="Pfam" id="PF00078">
    <property type="entry name" value="RVT_1"/>
    <property type="match status" value="1"/>
</dbReference>
<evidence type="ECO:0000256" key="5">
    <source>
        <dbReference type="ARBA" id="ARBA00022759"/>
    </source>
</evidence>